<accession>A0AAV7HX12</accession>
<organism evidence="2 3">
    <name type="scientific">Cotesia glomerata</name>
    <name type="common">Lepidopteran parasitic wasp</name>
    <name type="synonym">Apanteles glomeratus</name>
    <dbReference type="NCBI Taxonomy" id="32391"/>
    <lineage>
        <taxon>Eukaryota</taxon>
        <taxon>Metazoa</taxon>
        <taxon>Ecdysozoa</taxon>
        <taxon>Arthropoda</taxon>
        <taxon>Hexapoda</taxon>
        <taxon>Insecta</taxon>
        <taxon>Pterygota</taxon>
        <taxon>Neoptera</taxon>
        <taxon>Endopterygota</taxon>
        <taxon>Hymenoptera</taxon>
        <taxon>Apocrita</taxon>
        <taxon>Ichneumonoidea</taxon>
        <taxon>Braconidae</taxon>
        <taxon>Microgastrinae</taxon>
        <taxon>Cotesia</taxon>
    </lineage>
</organism>
<reference evidence="2 3" key="1">
    <citation type="journal article" date="2021" name="J. Hered.">
        <title>A chromosome-level genome assembly of the parasitoid wasp, Cotesia glomerata (Hymenoptera: Braconidae).</title>
        <authorList>
            <person name="Pinto B.J."/>
            <person name="Weis J.J."/>
            <person name="Gamble T."/>
            <person name="Ode P.J."/>
            <person name="Paul R."/>
            <person name="Zaspel J.M."/>
        </authorList>
    </citation>
    <scope>NUCLEOTIDE SEQUENCE [LARGE SCALE GENOMIC DNA]</scope>
    <source>
        <strain evidence="2">CgM1</strain>
    </source>
</reference>
<evidence type="ECO:0000313" key="2">
    <source>
        <dbReference type="EMBL" id="KAH0535082.1"/>
    </source>
</evidence>
<dbReference type="Proteomes" id="UP000826195">
    <property type="component" value="Unassembled WGS sequence"/>
</dbReference>
<dbReference type="EMBL" id="JAHXZJ010002982">
    <property type="protein sequence ID" value="KAH0535082.1"/>
    <property type="molecule type" value="Genomic_DNA"/>
</dbReference>
<evidence type="ECO:0000313" key="3">
    <source>
        <dbReference type="Proteomes" id="UP000826195"/>
    </source>
</evidence>
<keyword evidence="1" id="KW-0472">Membrane</keyword>
<name>A0AAV7HX12_COTGL</name>
<gene>
    <name evidence="2" type="ORF">KQX54_013115</name>
</gene>
<sequence length="124" mass="13885">MNPPSGLMKHKFITSFPIGRLVLVVDILQILMNCVLVQNCYQQKISSWNSRSLCNDLYAPSLVIISLVFQTAKNLHCSRITLLQTEIAARRSPVLMTILSLSIPRKESATSTIEQIEILNTVLS</sequence>
<protein>
    <submittedName>
        <fullName evidence="2">Uncharacterized protein</fullName>
    </submittedName>
</protein>
<keyword evidence="1" id="KW-1133">Transmembrane helix</keyword>
<keyword evidence="3" id="KW-1185">Reference proteome</keyword>
<dbReference type="AlphaFoldDB" id="A0AAV7HX12"/>
<evidence type="ECO:0000256" key="1">
    <source>
        <dbReference type="SAM" id="Phobius"/>
    </source>
</evidence>
<keyword evidence="1" id="KW-0812">Transmembrane</keyword>
<feature type="transmembrane region" description="Helical" evidence="1">
    <location>
        <begin position="12"/>
        <end position="32"/>
    </location>
</feature>
<proteinExistence type="predicted"/>
<comment type="caution">
    <text evidence="2">The sequence shown here is derived from an EMBL/GenBank/DDBJ whole genome shotgun (WGS) entry which is preliminary data.</text>
</comment>